<dbReference type="InParanoid" id="A0A200PRA4"/>
<evidence type="ECO:0000256" key="1">
    <source>
        <dbReference type="ARBA" id="ARBA00000824"/>
    </source>
</evidence>
<dbReference type="GO" id="GO:0004106">
    <property type="term" value="F:chorismate mutase activity"/>
    <property type="evidence" value="ECO:0007669"/>
    <property type="project" value="UniProtKB-UniRule"/>
</dbReference>
<sequence length="322" mass="37071">MEVKLLKIASPTISDPNVFKSSRPTSFFRIQTKQNHWFRLKQSGSERKTVLTIKASATSSTRSEKKKRVDESESLTLDSIRYSLIRQEDSIIFSLLERAQYCYNPDTYNYDAFYMDGFHGSLVEYMVRETEKLHAQVGRYKSPDEHPFFPEALPEPLLPPMQYPQVLHPIADSININKKVWDMYFTNLLPRLVKEGDDGNSGSSAVCDTICLQALSKRIHYGKYVAEAKYRASSELYEAAIRAQDSAKLMQLLTYESVEAAIKRRVEMKTRTYGQEVSFIEENDGADPVYKIRPSLVADLYGDWIMPLTKEVQVAYLLRRLD</sequence>
<dbReference type="STRING" id="56857.A0A200PRA4"/>
<dbReference type="FunFam" id="1.10.590.10:FF:000001">
    <property type="entry name" value="Chorismate mutase"/>
    <property type="match status" value="1"/>
</dbReference>
<dbReference type="PROSITE" id="PS51169">
    <property type="entry name" value="CHORISMATE_MUT_3"/>
    <property type="match status" value="1"/>
</dbReference>
<evidence type="ECO:0000313" key="9">
    <source>
        <dbReference type="EMBL" id="OVA00723.1"/>
    </source>
</evidence>
<dbReference type="UniPathway" id="UPA00120">
    <property type="reaction ID" value="UER00203"/>
</dbReference>
<evidence type="ECO:0000256" key="5">
    <source>
        <dbReference type="ARBA" id="ARBA00023141"/>
    </source>
</evidence>
<keyword evidence="4 7" id="KW-0028">Amino-acid biosynthesis</keyword>
<dbReference type="SUPFAM" id="SSF48600">
    <property type="entry name" value="Chorismate mutase II"/>
    <property type="match status" value="1"/>
</dbReference>
<dbReference type="FunCoup" id="A0A200PRA4">
    <property type="interactions" value="431"/>
</dbReference>
<evidence type="ECO:0000256" key="3">
    <source>
        <dbReference type="ARBA" id="ARBA00012404"/>
    </source>
</evidence>
<dbReference type="EMBL" id="MVGT01004287">
    <property type="protein sequence ID" value="OVA00723.1"/>
    <property type="molecule type" value="Genomic_DNA"/>
</dbReference>
<dbReference type="PANTHER" id="PTHR21145:SF0">
    <property type="entry name" value="CHORISMATE MUTASE 1, CHLOROPLASTIC"/>
    <property type="match status" value="1"/>
</dbReference>
<dbReference type="AlphaFoldDB" id="A0A200PRA4"/>
<dbReference type="GO" id="GO:0009073">
    <property type="term" value="P:aromatic amino acid family biosynthetic process"/>
    <property type="evidence" value="ECO:0007669"/>
    <property type="project" value="UniProtKB-UniRule"/>
</dbReference>
<dbReference type="InterPro" id="IPR008238">
    <property type="entry name" value="Chorismate_mutase_AroQ_euk"/>
</dbReference>
<keyword evidence="10" id="KW-1185">Reference proteome</keyword>
<evidence type="ECO:0000256" key="2">
    <source>
        <dbReference type="ARBA" id="ARBA00004817"/>
    </source>
</evidence>
<dbReference type="InterPro" id="IPR037039">
    <property type="entry name" value="CM_AroQ_sf_eucaryotic"/>
</dbReference>
<dbReference type="OrthoDB" id="191918at2759"/>
<keyword evidence="5 7" id="KW-0057">Aromatic amino acid biosynthesis</keyword>
<keyword evidence="6 7" id="KW-0413">Isomerase</keyword>
<evidence type="ECO:0000259" key="8">
    <source>
        <dbReference type="Pfam" id="PF01817"/>
    </source>
</evidence>
<dbReference type="Pfam" id="PF01817">
    <property type="entry name" value="CM_2"/>
    <property type="match status" value="1"/>
</dbReference>
<dbReference type="PIRSF" id="PIRSF017318">
    <property type="entry name" value="Chor_mut_AroQ_eu"/>
    <property type="match status" value="1"/>
</dbReference>
<evidence type="ECO:0000313" key="10">
    <source>
        <dbReference type="Proteomes" id="UP000195402"/>
    </source>
</evidence>
<dbReference type="Proteomes" id="UP000195402">
    <property type="component" value="Unassembled WGS sequence"/>
</dbReference>
<accession>A0A200PRA4</accession>
<dbReference type="OMA" id="ARNFWHI"/>
<gene>
    <name evidence="9" type="ORF">BVC80_9083g7</name>
</gene>
<name>A0A200PRA4_MACCD</name>
<dbReference type="GO" id="GO:0046417">
    <property type="term" value="P:chorismate metabolic process"/>
    <property type="evidence" value="ECO:0007669"/>
    <property type="project" value="InterPro"/>
</dbReference>
<organism evidence="9 10">
    <name type="scientific">Macleaya cordata</name>
    <name type="common">Five-seeded plume-poppy</name>
    <name type="synonym">Bocconia cordata</name>
    <dbReference type="NCBI Taxonomy" id="56857"/>
    <lineage>
        <taxon>Eukaryota</taxon>
        <taxon>Viridiplantae</taxon>
        <taxon>Streptophyta</taxon>
        <taxon>Embryophyta</taxon>
        <taxon>Tracheophyta</taxon>
        <taxon>Spermatophyta</taxon>
        <taxon>Magnoliopsida</taxon>
        <taxon>Ranunculales</taxon>
        <taxon>Papaveraceae</taxon>
        <taxon>Papaveroideae</taxon>
        <taxon>Macleaya</taxon>
    </lineage>
</organism>
<feature type="domain" description="Chorismate mutase" evidence="8">
    <location>
        <begin position="205"/>
        <end position="313"/>
    </location>
</feature>
<dbReference type="EC" id="5.4.99.5" evidence="3 7"/>
<dbReference type="NCBIfam" id="TIGR01802">
    <property type="entry name" value="CM_pl-yst"/>
    <property type="match status" value="1"/>
</dbReference>
<protein>
    <recommendedName>
        <fullName evidence="3 7">Chorismate mutase</fullName>
        <ecNumber evidence="3 7">5.4.99.5</ecNumber>
    </recommendedName>
</protein>
<dbReference type="PANTHER" id="PTHR21145">
    <property type="entry name" value="CHORISMATE MUTASE"/>
    <property type="match status" value="1"/>
</dbReference>
<comment type="pathway">
    <text evidence="2">Metabolic intermediate biosynthesis; prephenate biosynthesis; prephenate from chorismate: step 1/1.</text>
</comment>
<dbReference type="InterPro" id="IPR002701">
    <property type="entry name" value="CM_II_prokaryot"/>
</dbReference>
<comment type="catalytic activity">
    <reaction evidence="1 7">
        <text>chorismate = prephenate</text>
        <dbReference type="Rhea" id="RHEA:13897"/>
        <dbReference type="ChEBI" id="CHEBI:29748"/>
        <dbReference type="ChEBI" id="CHEBI:29934"/>
        <dbReference type="EC" id="5.4.99.5"/>
    </reaction>
</comment>
<dbReference type="GO" id="GO:0005737">
    <property type="term" value="C:cytoplasm"/>
    <property type="evidence" value="ECO:0007669"/>
    <property type="project" value="TreeGrafter"/>
</dbReference>
<dbReference type="Gene3D" id="1.10.590.10">
    <property type="entry name" value="Chorismate mutase, AroQ class superfamily, eukaryotic"/>
    <property type="match status" value="1"/>
</dbReference>
<comment type="caution">
    <text evidence="9">The sequence shown here is derived from an EMBL/GenBank/DDBJ whole genome shotgun (WGS) entry which is preliminary data.</text>
</comment>
<proteinExistence type="predicted"/>
<evidence type="ECO:0000256" key="4">
    <source>
        <dbReference type="ARBA" id="ARBA00022605"/>
    </source>
</evidence>
<evidence type="ECO:0000256" key="7">
    <source>
        <dbReference type="PIRNR" id="PIRNR017318"/>
    </source>
</evidence>
<evidence type="ECO:0000256" key="6">
    <source>
        <dbReference type="ARBA" id="ARBA00023235"/>
    </source>
</evidence>
<dbReference type="InterPro" id="IPR036263">
    <property type="entry name" value="Chorismate_II_sf"/>
</dbReference>
<dbReference type="GO" id="GO:0008652">
    <property type="term" value="P:amino acid biosynthetic process"/>
    <property type="evidence" value="ECO:0007669"/>
    <property type="project" value="UniProtKB-KW"/>
</dbReference>
<reference evidence="9 10" key="1">
    <citation type="journal article" date="2017" name="Mol. Plant">
        <title>The Genome of Medicinal Plant Macleaya cordata Provides New Insights into Benzylisoquinoline Alkaloids Metabolism.</title>
        <authorList>
            <person name="Liu X."/>
            <person name="Liu Y."/>
            <person name="Huang P."/>
            <person name="Ma Y."/>
            <person name="Qing Z."/>
            <person name="Tang Q."/>
            <person name="Cao H."/>
            <person name="Cheng P."/>
            <person name="Zheng Y."/>
            <person name="Yuan Z."/>
            <person name="Zhou Y."/>
            <person name="Liu J."/>
            <person name="Tang Z."/>
            <person name="Zhuo Y."/>
            <person name="Zhang Y."/>
            <person name="Yu L."/>
            <person name="Huang J."/>
            <person name="Yang P."/>
            <person name="Peng Q."/>
            <person name="Zhang J."/>
            <person name="Jiang W."/>
            <person name="Zhang Z."/>
            <person name="Lin K."/>
            <person name="Ro D.K."/>
            <person name="Chen X."/>
            <person name="Xiong X."/>
            <person name="Shang Y."/>
            <person name="Huang S."/>
            <person name="Zeng J."/>
        </authorList>
    </citation>
    <scope>NUCLEOTIDE SEQUENCE [LARGE SCALE GENOMIC DNA]</scope>
    <source>
        <strain evidence="10">cv. BLH2017</strain>
        <tissue evidence="9">Root</tissue>
    </source>
</reference>